<evidence type="ECO:0000256" key="2">
    <source>
        <dbReference type="ARBA" id="ARBA00012438"/>
    </source>
</evidence>
<sequence>MSEAERLRALEDTNLLDSEQDERFDRLTRLAANSLEVETALVSLIDSDRQWFKSCHGFNSKETSRDISFCTHAIERTDITVVLDATKDPRFVSNPLVTGEPHIRFYAGAPLITSDGHALGTLCVIDYEPRETFDHTDREILRDIADSVIGLIEKDEKLREMSELSVINRELQHRMGNMYAHVSSLISLLDKADLEHEEYVSRLREKVNALALTQSLIASSGTQSVSMRELAQKTLAAFEAGAGEPVVQVVAESDFDITPRAAFAMSLMLHELGINSVKHGALGGEGGQARFGWSSGAGLSFSWEENLATPRVDASVKKAEGGFGSVILKRIAPKTFGGEAEVDIQPGSYRYTVSALPERVLAVEQA</sequence>
<evidence type="ECO:0000256" key="7">
    <source>
        <dbReference type="ARBA" id="ARBA00022840"/>
    </source>
</evidence>
<protein>
    <recommendedName>
        <fullName evidence="2">histidine kinase</fullName>
        <ecNumber evidence="2">2.7.13.3</ecNumber>
    </recommendedName>
</protein>
<evidence type="ECO:0000259" key="8">
    <source>
        <dbReference type="SMART" id="SM00065"/>
    </source>
</evidence>
<evidence type="ECO:0000259" key="9">
    <source>
        <dbReference type="SMART" id="SM00911"/>
    </source>
</evidence>
<dbReference type="AlphaFoldDB" id="A0A399RNG1"/>
<evidence type="ECO:0000256" key="5">
    <source>
        <dbReference type="ARBA" id="ARBA00022741"/>
    </source>
</evidence>
<dbReference type="Pfam" id="PF07536">
    <property type="entry name" value="HWE_HK"/>
    <property type="match status" value="1"/>
</dbReference>
<dbReference type="InterPro" id="IPR029016">
    <property type="entry name" value="GAF-like_dom_sf"/>
</dbReference>
<dbReference type="Gene3D" id="3.30.450.40">
    <property type="match status" value="1"/>
</dbReference>
<dbReference type="RefSeq" id="WP_147371814.1">
    <property type="nucleotide sequence ID" value="NZ_QWGA01000003.1"/>
</dbReference>
<comment type="catalytic activity">
    <reaction evidence="1">
        <text>ATP + protein L-histidine = ADP + protein N-phospho-L-histidine.</text>
        <dbReference type="EC" id="2.7.13.3"/>
    </reaction>
</comment>
<evidence type="ECO:0000256" key="1">
    <source>
        <dbReference type="ARBA" id="ARBA00000085"/>
    </source>
</evidence>
<dbReference type="InterPro" id="IPR003018">
    <property type="entry name" value="GAF"/>
</dbReference>
<gene>
    <name evidence="10" type="ORF">D1222_04140</name>
</gene>
<dbReference type="EMBL" id="QWGA01000003">
    <property type="protein sequence ID" value="RIJ31449.1"/>
    <property type="molecule type" value="Genomic_DNA"/>
</dbReference>
<dbReference type="SMART" id="SM00065">
    <property type="entry name" value="GAF"/>
    <property type="match status" value="1"/>
</dbReference>
<comment type="caution">
    <text evidence="10">The sequence shown here is derived from an EMBL/GenBank/DDBJ whole genome shotgun (WGS) entry which is preliminary data.</text>
</comment>
<feature type="domain" description="GAF" evidence="8">
    <location>
        <begin position="19"/>
        <end position="162"/>
    </location>
</feature>
<organism evidence="10 11">
    <name type="scientific">Henriciella algicola</name>
    <dbReference type="NCBI Taxonomy" id="1608422"/>
    <lineage>
        <taxon>Bacteria</taxon>
        <taxon>Pseudomonadati</taxon>
        <taxon>Pseudomonadota</taxon>
        <taxon>Alphaproteobacteria</taxon>
        <taxon>Hyphomonadales</taxon>
        <taxon>Hyphomonadaceae</taxon>
        <taxon>Henriciella</taxon>
    </lineage>
</organism>
<dbReference type="GO" id="GO:0005524">
    <property type="term" value="F:ATP binding"/>
    <property type="evidence" value="ECO:0007669"/>
    <property type="project" value="UniProtKB-KW"/>
</dbReference>
<keyword evidence="7" id="KW-0067">ATP-binding</keyword>
<keyword evidence="6" id="KW-0418">Kinase</keyword>
<dbReference type="SUPFAM" id="SSF55781">
    <property type="entry name" value="GAF domain-like"/>
    <property type="match status" value="1"/>
</dbReference>
<evidence type="ECO:0000313" key="11">
    <source>
        <dbReference type="Proteomes" id="UP000265845"/>
    </source>
</evidence>
<dbReference type="PANTHER" id="PTHR43102">
    <property type="entry name" value="SLR1143 PROTEIN"/>
    <property type="match status" value="1"/>
</dbReference>
<dbReference type="EC" id="2.7.13.3" evidence="2"/>
<dbReference type="SMART" id="SM00911">
    <property type="entry name" value="HWE_HK"/>
    <property type="match status" value="1"/>
</dbReference>
<name>A0A399RNG1_9PROT</name>
<evidence type="ECO:0000313" key="10">
    <source>
        <dbReference type="EMBL" id="RIJ31449.1"/>
    </source>
</evidence>
<feature type="domain" description="Signal transduction histidine kinase HWE region" evidence="9">
    <location>
        <begin position="170"/>
        <end position="253"/>
    </location>
</feature>
<dbReference type="Proteomes" id="UP000265845">
    <property type="component" value="Unassembled WGS sequence"/>
</dbReference>
<dbReference type="Pfam" id="PF01590">
    <property type="entry name" value="GAF"/>
    <property type="match status" value="1"/>
</dbReference>
<keyword evidence="11" id="KW-1185">Reference proteome</keyword>
<dbReference type="GO" id="GO:0004673">
    <property type="term" value="F:protein histidine kinase activity"/>
    <property type="evidence" value="ECO:0007669"/>
    <property type="project" value="UniProtKB-EC"/>
</dbReference>
<dbReference type="OrthoDB" id="9816309at2"/>
<evidence type="ECO:0000256" key="6">
    <source>
        <dbReference type="ARBA" id="ARBA00022777"/>
    </source>
</evidence>
<dbReference type="PANTHER" id="PTHR43102:SF2">
    <property type="entry name" value="GAF DOMAIN-CONTAINING PROTEIN"/>
    <property type="match status" value="1"/>
</dbReference>
<evidence type="ECO:0000256" key="4">
    <source>
        <dbReference type="ARBA" id="ARBA00022679"/>
    </source>
</evidence>
<keyword evidence="4" id="KW-0808">Transferase</keyword>
<evidence type="ECO:0000256" key="3">
    <source>
        <dbReference type="ARBA" id="ARBA00022553"/>
    </source>
</evidence>
<keyword evidence="5" id="KW-0547">Nucleotide-binding</keyword>
<accession>A0A399RNG1</accession>
<dbReference type="InterPro" id="IPR011102">
    <property type="entry name" value="Sig_transdc_His_kinase_HWE"/>
</dbReference>
<reference evidence="10 11" key="1">
    <citation type="submission" date="2018-08" db="EMBL/GenBank/DDBJ databases">
        <title>Henriciella mobilis sp. nov., isolated from seawater.</title>
        <authorList>
            <person name="Cheng H."/>
            <person name="Wu Y.-H."/>
            <person name="Xu X.-W."/>
            <person name="Guo L.-L."/>
        </authorList>
    </citation>
    <scope>NUCLEOTIDE SEQUENCE [LARGE SCALE GENOMIC DNA]</scope>
    <source>
        <strain evidence="10 11">CCUG67844</strain>
    </source>
</reference>
<keyword evidence="3" id="KW-0597">Phosphoprotein</keyword>
<proteinExistence type="predicted"/>